<name>A0A9Q0JLB5_9ROSI</name>
<keyword evidence="2" id="KW-1185">Reference proteome</keyword>
<dbReference type="EMBL" id="JAKUCV010001756">
    <property type="protein sequence ID" value="KAJ4845162.1"/>
    <property type="molecule type" value="Genomic_DNA"/>
</dbReference>
<accession>A0A9Q0JLB5</accession>
<organism evidence="1 2">
    <name type="scientific">Turnera subulata</name>
    <dbReference type="NCBI Taxonomy" id="218843"/>
    <lineage>
        <taxon>Eukaryota</taxon>
        <taxon>Viridiplantae</taxon>
        <taxon>Streptophyta</taxon>
        <taxon>Embryophyta</taxon>
        <taxon>Tracheophyta</taxon>
        <taxon>Spermatophyta</taxon>
        <taxon>Magnoliopsida</taxon>
        <taxon>eudicotyledons</taxon>
        <taxon>Gunneridae</taxon>
        <taxon>Pentapetalae</taxon>
        <taxon>rosids</taxon>
        <taxon>fabids</taxon>
        <taxon>Malpighiales</taxon>
        <taxon>Passifloraceae</taxon>
        <taxon>Turnera</taxon>
    </lineage>
</organism>
<evidence type="ECO:0000313" key="1">
    <source>
        <dbReference type="EMBL" id="KAJ4845162.1"/>
    </source>
</evidence>
<gene>
    <name evidence="1" type="ORF">Tsubulata_018445</name>
</gene>
<reference evidence="1" key="2">
    <citation type="journal article" date="2023" name="Plants (Basel)">
        <title>Annotation of the Turnera subulata (Passifloraceae) Draft Genome Reveals the S-Locus Evolved after the Divergence of Turneroideae from Passifloroideae in a Stepwise Manner.</title>
        <authorList>
            <person name="Henning P.M."/>
            <person name="Roalson E.H."/>
            <person name="Mir W."/>
            <person name="McCubbin A.G."/>
            <person name="Shore J.S."/>
        </authorList>
    </citation>
    <scope>NUCLEOTIDE SEQUENCE</scope>
    <source>
        <strain evidence="1">F60SS</strain>
    </source>
</reference>
<evidence type="ECO:0000313" key="2">
    <source>
        <dbReference type="Proteomes" id="UP001141552"/>
    </source>
</evidence>
<dbReference type="AlphaFoldDB" id="A0A9Q0JLB5"/>
<feature type="non-terminal residue" evidence="1">
    <location>
        <position position="1"/>
    </location>
</feature>
<comment type="caution">
    <text evidence="1">The sequence shown here is derived from an EMBL/GenBank/DDBJ whole genome shotgun (WGS) entry which is preliminary data.</text>
</comment>
<sequence>LSQSSIYSAETSTSQLYNLIPTSTVQSALNLDLNNLYTFRVNE</sequence>
<protein>
    <submittedName>
        <fullName evidence="1">Uncharacterized protein</fullName>
    </submittedName>
</protein>
<reference evidence="1" key="1">
    <citation type="submission" date="2022-02" db="EMBL/GenBank/DDBJ databases">
        <authorList>
            <person name="Henning P.M."/>
            <person name="McCubbin A.G."/>
            <person name="Shore J.S."/>
        </authorList>
    </citation>
    <scope>NUCLEOTIDE SEQUENCE</scope>
    <source>
        <strain evidence="1">F60SS</strain>
        <tissue evidence="1">Leaves</tissue>
    </source>
</reference>
<dbReference type="Proteomes" id="UP001141552">
    <property type="component" value="Unassembled WGS sequence"/>
</dbReference>
<proteinExistence type="predicted"/>